<protein>
    <submittedName>
        <fullName evidence="4">PPE family protein</fullName>
    </submittedName>
</protein>
<evidence type="ECO:0000259" key="2">
    <source>
        <dbReference type="Pfam" id="PF00823"/>
    </source>
</evidence>
<accession>A0ABM7JP07</accession>
<feature type="domain" description="PPE family C-terminal" evidence="3">
    <location>
        <begin position="350"/>
        <end position="434"/>
    </location>
</feature>
<dbReference type="InterPro" id="IPR000030">
    <property type="entry name" value="PPE_dom"/>
</dbReference>
<dbReference type="InterPro" id="IPR038332">
    <property type="entry name" value="PPE_sf"/>
</dbReference>
<dbReference type="SUPFAM" id="SSF140459">
    <property type="entry name" value="PE/PPE dimer-like"/>
    <property type="match status" value="1"/>
</dbReference>
<evidence type="ECO:0000259" key="3">
    <source>
        <dbReference type="Pfam" id="PF12484"/>
    </source>
</evidence>
<evidence type="ECO:0000256" key="1">
    <source>
        <dbReference type="ARBA" id="ARBA00010652"/>
    </source>
</evidence>
<dbReference type="PANTHER" id="PTHR46766:SF1">
    <property type="entry name" value="GLUTAMINE-RICH PROTEIN 2"/>
    <property type="match status" value="1"/>
</dbReference>
<dbReference type="EMBL" id="AP022590">
    <property type="protein sequence ID" value="BBY37006.1"/>
    <property type="molecule type" value="Genomic_DNA"/>
</dbReference>
<dbReference type="InterPro" id="IPR022171">
    <property type="entry name" value="PPE_C"/>
</dbReference>
<gene>
    <name evidence="4" type="primary">PPE25_2</name>
    <name evidence="4" type="ORF">MMAN_11400</name>
</gene>
<sequence length="438" mass="44002">MVNHSEVTREGIHVVRAGCFVAMDFGALPPEINSGRMYAGPGSGPMMAAAAAWDEIAAEVGVAANGYNSVVTELTSAPWVGPAAASMLSAVAPYVSWLSVLAAQAEETAGQGRAAAAAFEAAFAMTVPPPVIAANRVLLANLVATNFFGQNTAAIAATEAQYMEMWAQDAAAMYGYAGASASAAQLAPFTSPPNTTTPEAGSDQAAAVAQAVAQPAGSTAQSTSQLVTPQALSATTTQALTQASTTASQPGPFTWLTSAIQNFMQSGLPTPTNNYLGLNPSFYTVLLKQTTGLGYFSNGITSFWSSIAQQLISGPGGSTAGAGGAWYPTPQFASLGLGNLGGVGHVSAVTAGAGQAARVGMLSVPQHWATLTSAVSPATLSEEATPIQAAATGGANSPANGLLRGMPVGSVGRRGAAAGYVNKYGFRYSVLTRPPSAG</sequence>
<evidence type="ECO:0000313" key="5">
    <source>
        <dbReference type="Proteomes" id="UP000465812"/>
    </source>
</evidence>
<dbReference type="Proteomes" id="UP000465812">
    <property type="component" value="Chromosome"/>
</dbReference>
<dbReference type="Pfam" id="PF12484">
    <property type="entry name" value="PPE-SVP"/>
    <property type="match status" value="1"/>
</dbReference>
<comment type="similarity">
    <text evidence="1">Belongs to the mycobacterial PPE family.</text>
</comment>
<dbReference type="PANTHER" id="PTHR46766">
    <property type="entry name" value="GLUTAMINE-RICH PROTEIN 2"/>
    <property type="match status" value="1"/>
</dbReference>
<dbReference type="Gene3D" id="1.20.1260.20">
    <property type="entry name" value="PPE superfamily"/>
    <property type="match status" value="1"/>
</dbReference>
<dbReference type="Pfam" id="PF00823">
    <property type="entry name" value="PPE"/>
    <property type="match status" value="1"/>
</dbReference>
<feature type="domain" description="PPE" evidence="2">
    <location>
        <begin position="24"/>
        <end position="186"/>
    </location>
</feature>
<reference evidence="4 5" key="1">
    <citation type="journal article" date="2019" name="Emerg. Microbes Infect.">
        <title>Comprehensive subspecies identification of 175 nontuberculous mycobacteria species based on 7547 genomic profiles.</title>
        <authorList>
            <person name="Matsumoto Y."/>
            <person name="Kinjo T."/>
            <person name="Motooka D."/>
            <person name="Nabeya D."/>
            <person name="Jung N."/>
            <person name="Uechi K."/>
            <person name="Horii T."/>
            <person name="Iida T."/>
            <person name="Fujita J."/>
            <person name="Nakamura S."/>
        </authorList>
    </citation>
    <scope>NUCLEOTIDE SEQUENCE [LARGE SCALE GENOMIC DNA]</scope>
    <source>
        <strain evidence="4 5">JCM 18113</strain>
    </source>
</reference>
<keyword evidence="5" id="KW-1185">Reference proteome</keyword>
<organism evidence="4 5">
    <name type="scientific">Mycobacterium mantenii</name>
    <dbReference type="NCBI Taxonomy" id="560555"/>
    <lineage>
        <taxon>Bacteria</taxon>
        <taxon>Bacillati</taxon>
        <taxon>Actinomycetota</taxon>
        <taxon>Actinomycetes</taxon>
        <taxon>Mycobacteriales</taxon>
        <taxon>Mycobacteriaceae</taxon>
        <taxon>Mycobacterium</taxon>
        <taxon>Mycobacterium avium complex (MAC)</taxon>
    </lineage>
</organism>
<name>A0ABM7JP07_MYCNT</name>
<evidence type="ECO:0000313" key="4">
    <source>
        <dbReference type="EMBL" id="BBY37006.1"/>
    </source>
</evidence>
<proteinExistence type="inferred from homology"/>